<comment type="caution">
    <text evidence="2">The sequence shown here is derived from an EMBL/GenBank/DDBJ whole genome shotgun (WGS) entry which is preliminary data.</text>
</comment>
<dbReference type="Proteomes" id="UP001646157">
    <property type="component" value="Unassembled WGS sequence"/>
</dbReference>
<dbReference type="Gene3D" id="3.30.420.40">
    <property type="match status" value="2"/>
</dbReference>
<name>A0ABS2NDL5_9BACI</name>
<evidence type="ECO:0000256" key="1">
    <source>
        <dbReference type="ARBA" id="ARBA00006479"/>
    </source>
</evidence>
<dbReference type="RefSeq" id="WP_205172776.1">
    <property type="nucleotide sequence ID" value="NZ_JAFBDZ010000002.1"/>
</dbReference>
<gene>
    <name evidence="2" type="ORF">JOC86_002451</name>
</gene>
<dbReference type="InterPro" id="IPR043129">
    <property type="entry name" value="ATPase_NBD"/>
</dbReference>
<protein>
    <submittedName>
        <fullName evidence="2">Glucokinase</fullName>
        <ecNumber evidence="2">2.7.1.2</ecNumber>
    </submittedName>
</protein>
<keyword evidence="2" id="KW-0808">Transferase</keyword>
<dbReference type="PROSITE" id="PS01125">
    <property type="entry name" value="ROK"/>
    <property type="match status" value="1"/>
</dbReference>
<dbReference type="EC" id="2.7.1.2" evidence="2"/>
<accession>A0ABS2NDL5</accession>
<comment type="similarity">
    <text evidence="1">Belongs to the ROK (NagC/XylR) family.</text>
</comment>
<dbReference type="PANTHER" id="PTHR18964">
    <property type="entry name" value="ROK (REPRESSOR, ORF, KINASE) FAMILY"/>
    <property type="match status" value="1"/>
</dbReference>
<organism evidence="2 3">
    <name type="scientific">Rossellomorea pakistanensis</name>
    <dbReference type="NCBI Taxonomy" id="992288"/>
    <lineage>
        <taxon>Bacteria</taxon>
        <taxon>Bacillati</taxon>
        <taxon>Bacillota</taxon>
        <taxon>Bacilli</taxon>
        <taxon>Bacillales</taxon>
        <taxon>Bacillaceae</taxon>
        <taxon>Rossellomorea</taxon>
    </lineage>
</organism>
<sequence length="297" mass="32519">MKKVIGIDIGGTGIKGSVISEIGELLDFQTVSTDASKGRDHVLKKVHQMIQHFIENHTIDAIGIGSAGRINTQEAKVVYATDNLPQWIGLNFIEKFGKMYSLPVFVDNDVNVAALGEAWMGAGKNIQNFFFLALGTGVGGGIVIHDDIFRGNNWSAGEVGHMILYPRGKECNCGQKGCVEQYISGTALLNHVNETGHTFEHGNQIWKAYKEENQHIQACVESFIQDLSMTLHNIKILYDPEVIIMGGGLSDSHCYWEEALTKELQSFGHDPSLVKWATLGNKAGQFGSAKLALDSIK</sequence>
<dbReference type="Pfam" id="PF00480">
    <property type="entry name" value="ROK"/>
    <property type="match status" value="1"/>
</dbReference>
<proteinExistence type="inferred from homology"/>
<evidence type="ECO:0000313" key="2">
    <source>
        <dbReference type="EMBL" id="MBM7585909.1"/>
    </source>
</evidence>
<dbReference type="InterPro" id="IPR049874">
    <property type="entry name" value="ROK_cs"/>
</dbReference>
<dbReference type="PANTHER" id="PTHR18964:SF165">
    <property type="entry name" value="BETA-GLUCOSIDE KINASE"/>
    <property type="match status" value="1"/>
</dbReference>
<keyword evidence="3" id="KW-1185">Reference proteome</keyword>
<evidence type="ECO:0000313" key="3">
    <source>
        <dbReference type="Proteomes" id="UP001646157"/>
    </source>
</evidence>
<dbReference type="SUPFAM" id="SSF53067">
    <property type="entry name" value="Actin-like ATPase domain"/>
    <property type="match status" value="1"/>
</dbReference>
<dbReference type="GO" id="GO:0004340">
    <property type="term" value="F:glucokinase activity"/>
    <property type="evidence" value="ECO:0007669"/>
    <property type="project" value="UniProtKB-EC"/>
</dbReference>
<dbReference type="InterPro" id="IPR000600">
    <property type="entry name" value="ROK"/>
</dbReference>
<reference evidence="2 3" key="1">
    <citation type="submission" date="2021-01" db="EMBL/GenBank/DDBJ databases">
        <title>Genomic Encyclopedia of Type Strains, Phase IV (KMG-IV): sequencing the most valuable type-strain genomes for metagenomic binning, comparative biology and taxonomic classification.</title>
        <authorList>
            <person name="Goeker M."/>
        </authorList>
    </citation>
    <scope>NUCLEOTIDE SEQUENCE [LARGE SCALE GENOMIC DNA]</scope>
    <source>
        <strain evidence="2 3">DSM 24834</strain>
    </source>
</reference>
<dbReference type="EMBL" id="JAFBDZ010000002">
    <property type="protein sequence ID" value="MBM7585909.1"/>
    <property type="molecule type" value="Genomic_DNA"/>
</dbReference>